<dbReference type="PANTHER" id="PTHR12822:SF2">
    <property type="entry name" value="PROTEIN YIPF"/>
    <property type="match status" value="1"/>
</dbReference>
<dbReference type="GO" id="GO:0000139">
    <property type="term" value="C:Golgi membrane"/>
    <property type="evidence" value="ECO:0007669"/>
    <property type="project" value="UniProtKB-SubCell"/>
</dbReference>
<feature type="transmembrane region" description="Helical" evidence="6">
    <location>
        <begin position="152"/>
        <end position="174"/>
    </location>
</feature>
<keyword evidence="4 6" id="KW-1133">Transmembrane helix</keyword>
<dbReference type="Pfam" id="PF04893">
    <property type="entry name" value="Yip1"/>
    <property type="match status" value="1"/>
</dbReference>
<evidence type="ECO:0000256" key="5">
    <source>
        <dbReference type="ARBA" id="ARBA00023136"/>
    </source>
</evidence>
<organism evidence="9 10">
    <name type="scientific">Biomphalaria pfeifferi</name>
    <name type="common">Bloodfluke planorb</name>
    <name type="synonym">Freshwater snail</name>
    <dbReference type="NCBI Taxonomy" id="112525"/>
    <lineage>
        <taxon>Eukaryota</taxon>
        <taxon>Metazoa</taxon>
        <taxon>Spiralia</taxon>
        <taxon>Lophotrochozoa</taxon>
        <taxon>Mollusca</taxon>
        <taxon>Gastropoda</taxon>
        <taxon>Heterobranchia</taxon>
        <taxon>Euthyneura</taxon>
        <taxon>Panpulmonata</taxon>
        <taxon>Hygrophila</taxon>
        <taxon>Lymnaeoidea</taxon>
        <taxon>Planorbidae</taxon>
        <taxon>Biomphalaria</taxon>
    </lineage>
</organism>
<reference evidence="9" key="1">
    <citation type="journal article" date="2023" name="PLoS Negl. Trop. Dis.">
        <title>A genome sequence for Biomphalaria pfeifferi, the major vector snail for the human-infecting parasite Schistosoma mansoni.</title>
        <authorList>
            <person name="Bu L."/>
            <person name="Lu L."/>
            <person name="Laidemitt M.R."/>
            <person name="Zhang S.M."/>
            <person name="Mutuku M."/>
            <person name="Mkoji G."/>
            <person name="Steinauer M."/>
            <person name="Loker E.S."/>
        </authorList>
    </citation>
    <scope>NUCLEOTIDE SEQUENCE</scope>
    <source>
        <strain evidence="9">KasaAsao</strain>
    </source>
</reference>
<gene>
    <name evidence="9" type="ORF">Bpfe_001014</name>
</gene>
<reference evidence="9" key="2">
    <citation type="submission" date="2023-04" db="EMBL/GenBank/DDBJ databases">
        <authorList>
            <person name="Bu L."/>
            <person name="Lu L."/>
            <person name="Laidemitt M.R."/>
            <person name="Zhang S.M."/>
            <person name="Mutuku M."/>
            <person name="Mkoji G."/>
            <person name="Steinauer M."/>
            <person name="Loker E.S."/>
        </authorList>
    </citation>
    <scope>NUCLEOTIDE SEQUENCE</scope>
    <source>
        <strain evidence="9">KasaAsao</strain>
        <tissue evidence="9">Whole Snail</tissue>
    </source>
</reference>
<name>A0AAD8CBM7_BIOPF</name>
<evidence type="ECO:0000256" key="6">
    <source>
        <dbReference type="RuleBase" id="RU361264"/>
    </source>
</evidence>
<keyword evidence="10" id="KW-1185">Reference proteome</keyword>
<dbReference type="InterPro" id="IPR039765">
    <property type="entry name" value="Yip5/YIPF1/YIPF2"/>
</dbReference>
<dbReference type="PANTHER" id="PTHR12822">
    <property type="entry name" value="PROTEIN YIPF"/>
    <property type="match status" value="1"/>
</dbReference>
<keyword evidence="3 6" id="KW-0812">Transmembrane</keyword>
<evidence type="ECO:0000259" key="8">
    <source>
        <dbReference type="Pfam" id="PF04893"/>
    </source>
</evidence>
<dbReference type="EMBL" id="JASAOG010000002">
    <property type="protein sequence ID" value="KAK0069837.1"/>
    <property type="molecule type" value="Genomic_DNA"/>
</dbReference>
<dbReference type="InterPro" id="IPR006977">
    <property type="entry name" value="Yip1_dom"/>
</dbReference>
<evidence type="ECO:0000256" key="7">
    <source>
        <dbReference type="SAM" id="MobiDB-lite"/>
    </source>
</evidence>
<dbReference type="GO" id="GO:0016192">
    <property type="term" value="P:vesicle-mediated transport"/>
    <property type="evidence" value="ECO:0007669"/>
    <property type="project" value="InterPro"/>
</dbReference>
<feature type="domain" description="Yip1" evidence="8">
    <location>
        <begin position="92"/>
        <end position="259"/>
    </location>
</feature>
<feature type="transmembrane region" description="Helical" evidence="6">
    <location>
        <begin position="111"/>
        <end position="132"/>
    </location>
</feature>
<evidence type="ECO:0000256" key="2">
    <source>
        <dbReference type="ARBA" id="ARBA00010596"/>
    </source>
</evidence>
<dbReference type="AlphaFoldDB" id="A0AAD8CBM7"/>
<feature type="transmembrane region" description="Helical" evidence="6">
    <location>
        <begin position="181"/>
        <end position="204"/>
    </location>
</feature>
<evidence type="ECO:0000256" key="4">
    <source>
        <dbReference type="ARBA" id="ARBA00022989"/>
    </source>
</evidence>
<feature type="transmembrane region" description="Helical" evidence="6">
    <location>
        <begin position="210"/>
        <end position="232"/>
    </location>
</feature>
<evidence type="ECO:0000313" key="10">
    <source>
        <dbReference type="Proteomes" id="UP001233172"/>
    </source>
</evidence>
<proteinExistence type="inferred from homology"/>
<dbReference type="Proteomes" id="UP001233172">
    <property type="component" value="Unassembled WGS sequence"/>
</dbReference>
<comment type="caution">
    <text evidence="9">The sequence shown here is derived from an EMBL/GenBank/DDBJ whole genome shotgun (WGS) entry which is preliminary data.</text>
</comment>
<evidence type="ECO:0000313" key="9">
    <source>
        <dbReference type="EMBL" id="KAK0069837.1"/>
    </source>
</evidence>
<dbReference type="GO" id="GO:0031267">
    <property type="term" value="F:small GTPase binding"/>
    <property type="evidence" value="ECO:0007669"/>
    <property type="project" value="InterPro"/>
</dbReference>
<evidence type="ECO:0000256" key="3">
    <source>
        <dbReference type="ARBA" id="ARBA00022692"/>
    </source>
</evidence>
<feature type="transmembrane region" description="Helical" evidence="6">
    <location>
        <begin position="244"/>
        <end position="267"/>
    </location>
</feature>
<sequence>MATTTVDVAGSDNEERQDFLNFQDIPHEPSGNDQTHKFTDFPHSAADSDDEESDNAKLLKEKSSHSFWTFAYYQQFFNVETEQVGKRIMASMVPRPGQNYLIKQIRPNPDLYGPFWICTTLVFTTAIAGNMANYFSAVGSYKWKYDFHKVTFAATAIFSYWWVIPLLLYGVLWWRGSQAKFTFLEMICVYGYSLVIYIPISILWAIQVSWLQWTLVVVGAVLSGSVLLLTFWPAVSEDSKKIALGMMAFIFIMHAALAAGFVLYFFYIPSTASDQVNVNTTVAFTTVTMATGSNKLNESQQSVQQALQASQVSKTVNTNVIQNLTTKQILERVF</sequence>
<protein>
    <recommendedName>
        <fullName evidence="6">Protein YIPF</fullName>
    </recommendedName>
</protein>
<comment type="similarity">
    <text evidence="2 6">Belongs to the YIP1 family.</text>
</comment>
<accession>A0AAD8CBM7</accession>
<feature type="region of interest" description="Disordered" evidence="7">
    <location>
        <begin position="1"/>
        <end position="56"/>
    </location>
</feature>
<evidence type="ECO:0000256" key="1">
    <source>
        <dbReference type="ARBA" id="ARBA00004141"/>
    </source>
</evidence>
<keyword evidence="5 6" id="KW-0472">Membrane</keyword>
<comment type="subcellular location">
    <subcellularLocation>
        <location evidence="6">Golgi apparatus membrane</location>
        <topology evidence="6">Multi-pass membrane protein</topology>
    </subcellularLocation>
    <subcellularLocation>
        <location evidence="1">Membrane</location>
        <topology evidence="1">Multi-pass membrane protein</topology>
    </subcellularLocation>
</comment>